<reference evidence="2 3" key="1">
    <citation type="submission" date="2021-05" db="EMBL/GenBank/DDBJ databases">
        <title>Shewanella sp. JM162201.</title>
        <authorList>
            <person name="Xu S."/>
            <person name="Li A."/>
        </authorList>
    </citation>
    <scope>NUCLEOTIDE SEQUENCE [LARGE SCALE GENOMIC DNA]</scope>
    <source>
        <strain evidence="2 3">JM162201</strain>
    </source>
</reference>
<feature type="domain" description="SGNH hydrolase-type esterase" evidence="1">
    <location>
        <begin position="12"/>
        <end position="167"/>
    </location>
</feature>
<comment type="caution">
    <text evidence="2">The sequence shown here is derived from an EMBL/GenBank/DDBJ whole genome shotgun (WGS) entry which is preliminary data.</text>
</comment>
<sequence>MAFPLKAETILILGDSLSASYGMEEKDGWINLLRPRLEGHTLVSGAVSGETSAGGLRRLPALLESAKPDAVLVMLGGNDGLRGFSPAELKKNLTKIIDLSQASGARVLLSEVMVPTNYGPRYAKAFAEVYAELGALPGVTLMPFFMTGIITDPQLMQRDGIHPNEAAQPKIADFMQPWFVSVLENRPKA</sequence>
<evidence type="ECO:0000259" key="1">
    <source>
        <dbReference type="Pfam" id="PF13472"/>
    </source>
</evidence>
<dbReference type="InterPro" id="IPR036514">
    <property type="entry name" value="SGNH_hydro_sf"/>
</dbReference>
<dbReference type="RefSeq" id="WP_214508091.1">
    <property type="nucleotide sequence ID" value="NZ_JAHEPS010000006.1"/>
</dbReference>
<name>A0ABS5V7P2_9GAMM</name>
<proteinExistence type="predicted"/>
<evidence type="ECO:0000313" key="3">
    <source>
        <dbReference type="Proteomes" id="UP001195903"/>
    </source>
</evidence>
<dbReference type="CDD" id="cd01822">
    <property type="entry name" value="Lysophospholipase_L1_like"/>
    <property type="match status" value="1"/>
</dbReference>
<dbReference type="Gene3D" id="3.40.50.1110">
    <property type="entry name" value="SGNH hydrolase"/>
    <property type="match status" value="1"/>
</dbReference>
<gene>
    <name evidence="2" type="ORF">KJI95_14545</name>
</gene>
<dbReference type="SUPFAM" id="SSF52266">
    <property type="entry name" value="SGNH hydrolase"/>
    <property type="match status" value="1"/>
</dbReference>
<dbReference type="PANTHER" id="PTHR30383">
    <property type="entry name" value="THIOESTERASE 1/PROTEASE 1/LYSOPHOSPHOLIPASE L1"/>
    <property type="match status" value="1"/>
</dbReference>
<evidence type="ECO:0000313" key="2">
    <source>
        <dbReference type="EMBL" id="MBT1445729.1"/>
    </source>
</evidence>
<organism evidence="2 3">
    <name type="scientific">Shewanella jiangmenensis</name>
    <dbReference type="NCBI Taxonomy" id="2837387"/>
    <lineage>
        <taxon>Bacteria</taxon>
        <taxon>Pseudomonadati</taxon>
        <taxon>Pseudomonadota</taxon>
        <taxon>Gammaproteobacteria</taxon>
        <taxon>Alteromonadales</taxon>
        <taxon>Shewanellaceae</taxon>
        <taxon>Shewanella</taxon>
    </lineage>
</organism>
<accession>A0ABS5V7P2</accession>
<dbReference type="InterPro" id="IPR051532">
    <property type="entry name" value="Ester_Hydrolysis_Enzymes"/>
</dbReference>
<dbReference type="InterPro" id="IPR013830">
    <property type="entry name" value="SGNH_hydro"/>
</dbReference>
<dbReference type="Proteomes" id="UP001195903">
    <property type="component" value="Unassembled WGS sequence"/>
</dbReference>
<keyword evidence="3" id="KW-1185">Reference proteome</keyword>
<dbReference type="Pfam" id="PF13472">
    <property type="entry name" value="Lipase_GDSL_2"/>
    <property type="match status" value="1"/>
</dbReference>
<dbReference type="PANTHER" id="PTHR30383:SF24">
    <property type="entry name" value="THIOESTERASE 1_PROTEASE 1_LYSOPHOSPHOLIPASE L1"/>
    <property type="match status" value="1"/>
</dbReference>
<protein>
    <submittedName>
        <fullName evidence="2">Arylesterase</fullName>
    </submittedName>
</protein>
<dbReference type="EMBL" id="JAHEPS010000006">
    <property type="protein sequence ID" value="MBT1445729.1"/>
    <property type="molecule type" value="Genomic_DNA"/>
</dbReference>